<organism evidence="4">
    <name type="scientific">Guillardia theta (strain CCMP2712)</name>
    <name type="common">Cryptophyte</name>
    <dbReference type="NCBI Taxonomy" id="905079"/>
    <lineage>
        <taxon>Eukaryota</taxon>
        <taxon>Cryptophyceae</taxon>
        <taxon>Pyrenomonadales</taxon>
        <taxon>Geminigeraceae</taxon>
        <taxon>Guillardia</taxon>
    </lineage>
</organism>
<dbReference type="GeneID" id="17310478"/>
<keyword evidence="1" id="KW-0863">Zinc-finger</keyword>
<dbReference type="AlphaFoldDB" id="L1JZ93"/>
<dbReference type="InterPro" id="IPR000225">
    <property type="entry name" value="Armadillo"/>
</dbReference>
<dbReference type="Pfam" id="PF13920">
    <property type="entry name" value="zf-C3HC4_3"/>
    <property type="match status" value="1"/>
</dbReference>
<dbReference type="STRING" id="905079.L1JZ93"/>
<dbReference type="PANTHER" id="PTHR14879">
    <property type="entry name" value="CASPASE REGULATOR, RING FINGER DOMAIN-CONTAINING"/>
    <property type="match status" value="1"/>
</dbReference>
<dbReference type="InterPro" id="IPR016024">
    <property type="entry name" value="ARM-type_fold"/>
</dbReference>
<dbReference type="InterPro" id="IPR001841">
    <property type="entry name" value="Znf_RING"/>
</dbReference>
<sequence>MRSGFLVKSKKACYSEGEIEEKLLEMKAKPYDKEVQEKACVYISDLWERRDVHHVVLKHGGIEMLIAALKNYPNVTHIQFSALWDLKYLAGHTSQRIKQIQSGVIDLLIIMMKSHQEILMLQQLGMEFLTEFAINGQEKACARPEILDIVNHSMRKHRQCADFLYFAIYFVAAITEVDGVIKAIIDKGILRGVVDVMKSTCHDEEVQAAIVTLLARISQGEFIETIVKEADMDVIAQAMKRFPSSQKIQAGVCQIIDKCRLSVEFEDVFGQKRAVEHLVELLDECKKPGMIEYALNAITSIAASKSLASKLKSAGAIEIVRRLLDENPHSVQVQNQARSFLTIMSLHVTDDKFSATGRGGFDNTSKSLGKKSEERSRLNPNSKKQTSSVNSFEKDEIERIVASIEGRSAQSKENVKKGKGQKRKDNVNADTNELKTDNKSGGGSGNLGQTNKTKDQAEMQESQENDEKTESSQSVEDPSNGCVICMNSFASHAYIPCGHQCVCLECSTQFSNRCPVCNQESQMVIKIWQYAA</sequence>
<dbReference type="InterPro" id="IPR013083">
    <property type="entry name" value="Znf_RING/FYVE/PHD"/>
</dbReference>
<dbReference type="Gene3D" id="3.30.40.10">
    <property type="entry name" value="Zinc/RING finger domain, C3HC4 (zinc finger)"/>
    <property type="match status" value="1"/>
</dbReference>
<reference evidence="4 6" key="1">
    <citation type="journal article" date="2012" name="Nature">
        <title>Algal genomes reveal evolutionary mosaicism and the fate of nucleomorphs.</title>
        <authorList>
            <consortium name="DOE Joint Genome Institute"/>
            <person name="Curtis B.A."/>
            <person name="Tanifuji G."/>
            <person name="Burki F."/>
            <person name="Gruber A."/>
            <person name="Irimia M."/>
            <person name="Maruyama S."/>
            <person name="Arias M.C."/>
            <person name="Ball S.G."/>
            <person name="Gile G.H."/>
            <person name="Hirakawa Y."/>
            <person name="Hopkins J.F."/>
            <person name="Kuo A."/>
            <person name="Rensing S.A."/>
            <person name="Schmutz J."/>
            <person name="Symeonidi A."/>
            <person name="Elias M."/>
            <person name="Eveleigh R.J."/>
            <person name="Herman E.K."/>
            <person name="Klute M.J."/>
            <person name="Nakayama T."/>
            <person name="Obornik M."/>
            <person name="Reyes-Prieto A."/>
            <person name="Armbrust E.V."/>
            <person name="Aves S.J."/>
            <person name="Beiko R.G."/>
            <person name="Coutinho P."/>
            <person name="Dacks J.B."/>
            <person name="Durnford D.G."/>
            <person name="Fast N.M."/>
            <person name="Green B.R."/>
            <person name="Grisdale C.J."/>
            <person name="Hempel F."/>
            <person name="Henrissat B."/>
            <person name="Hoppner M.P."/>
            <person name="Ishida K."/>
            <person name="Kim E."/>
            <person name="Koreny L."/>
            <person name="Kroth P.G."/>
            <person name="Liu Y."/>
            <person name="Malik S.B."/>
            <person name="Maier U.G."/>
            <person name="McRose D."/>
            <person name="Mock T."/>
            <person name="Neilson J.A."/>
            <person name="Onodera N.T."/>
            <person name="Poole A.M."/>
            <person name="Pritham E.J."/>
            <person name="Richards T.A."/>
            <person name="Rocap G."/>
            <person name="Roy S.W."/>
            <person name="Sarai C."/>
            <person name="Schaack S."/>
            <person name="Shirato S."/>
            <person name="Slamovits C.H."/>
            <person name="Spencer D.F."/>
            <person name="Suzuki S."/>
            <person name="Worden A.Z."/>
            <person name="Zauner S."/>
            <person name="Barry K."/>
            <person name="Bell C."/>
            <person name="Bharti A.K."/>
            <person name="Crow J.A."/>
            <person name="Grimwood J."/>
            <person name="Kramer R."/>
            <person name="Lindquist E."/>
            <person name="Lucas S."/>
            <person name="Salamov A."/>
            <person name="McFadden G.I."/>
            <person name="Lane C.E."/>
            <person name="Keeling P.J."/>
            <person name="Gray M.W."/>
            <person name="Grigoriev I.V."/>
            <person name="Archibald J.M."/>
        </authorList>
    </citation>
    <scope>NUCLEOTIDE SEQUENCE</scope>
    <source>
        <strain evidence="4 6">CCMP2712</strain>
    </source>
</reference>
<proteinExistence type="predicted"/>
<dbReference type="KEGG" id="gtt:GUITHDRAFT_100516"/>
<dbReference type="SMART" id="SM00185">
    <property type="entry name" value="ARM"/>
    <property type="match status" value="4"/>
</dbReference>
<dbReference type="SUPFAM" id="SSF57850">
    <property type="entry name" value="RING/U-box"/>
    <property type="match status" value="1"/>
</dbReference>
<evidence type="ECO:0000313" key="6">
    <source>
        <dbReference type="Proteomes" id="UP000011087"/>
    </source>
</evidence>
<dbReference type="PANTHER" id="PTHR14879:SF5">
    <property type="entry name" value="RING-TYPE DOMAIN-CONTAINING PROTEIN"/>
    <property type="match status" value="1"/>
</dbReference>
<dbReference type="InterPro" id="IPR051728">
    <property type="entry name" value="RING-FYVE_E3_ubiquitin-ligase"/>
</dbReference>
<evidence type="ECO:0000313" key="4">
    <source>
        <dbReference type="EMBL" id="EKX53530.1"/>
    </source>
</evidence>
<feature type="region of interest" description="Disordered" evidence="2">
    <location>
        <begin position="354"/>
        <end position="477"/>
    </location>
</feature>
<dbReference type="PROSITE" id="PS50089">
    <property type="entry name" value="ZF_RING_2"/>
    <property type="match status" value="1"/>
</dbReference>
<dbReference type="OrthoDB" id="66726at2759"/>
<feature type="domain" description="RING-type" evidence="3">
    <location>
        <begin position="482"/>
        <end position="518"/>
    </location>
</feature>
<keyword evidence="1" id="KW-0862">Zinc</keyword>
<feature type="compositionally biased region" description="Basic and acidic residues" evidence="2">
    <location>
        <begin position="423"/>
        <end position="438"/>
    </location>
</feature>
<dbReference type="Proteomes" id="UP000011087">
    <property type="component" value="Unassembled WGS sequence"/>
</dbReference>
<dbReference type="Gene3D" id="1.25.10.10">
    <property type="entry name" value="Leucine-rich Repeat Variant"/>
    <property type="match status" value="1"/>
</dbReference>
<reference evidence="6" key="2">
    <citation type="submission" date="2012-11" db="EMBL/GenBank/DDBJ databases">
        <authorList>
            <person name="Kuo A."/>
            <person name="Curtis B.A."/>
            <person name="Tanifuji G."/>
            <person name="Burki F."/>
            <person name="Gruber A."/>
            <person name="Irimia M."/>
            <person name="Maruyama S."/>
            <person name="Arias M.C."/>
            <person name="Ball S.G."/>
            <person name="Gile G.H."/>
            <person name="Hirakawa Y."/>
            <person name="Hopkins J.F."/>
            <person name="Rensing S.A."/>
            <person name="Schmutz J."/>
            <person name="Symeonidi A."/>
            <person name="Elias M."/>
            <person name="Eveleigh R.J."/>
            <person name="Herman E.K."/>
            <person name="Klute M.J."/>
            <person name="Nakayama T."/>
            <person name="Obornik M."/>
            <person name="Reyes-Prieto A."/>
            <person name="Armbrust E.V."/>
            <person name="Aves S.J."/>
            <person name="Beiko R.G."/>
            <person name="Coutinho P."/>
            <person name="Dacks J.B."/>
            <person name="Durnford D.G."/>
            <person name="Fast N.M."/>
            <person name="Green B.R."/>
            <person name="Grisdale C."/>
            <person name="Hempe F."/>
            <person name="Henrissat B."/>
            <person name="Hoppner M.P."/>
            <person name="Ishida K.-I."/>
            <person name="Kim E."/>
            <person name="Koreny L."/>
            <person name="Kroth P.G."/>
            <person name="Liu Y."/>
            <person name="Malik S.-B."/>
            <person name="Maier U.G."/>
            <person name="McRose D."/>
            <person name="Mock T."/>
            <person name="Neilson J.A."/>
            <person name="Onodera N.T."/>
            <person name="Poole A.M."/>
            <person name="Pritham E.J."/>
            <person name="Richards T.A."/>
            <person name="Rocap G."/>
            <person name="Roy S.W."/>
            <person name="Sarai C."/>
            <person name="Schaack S."/>
            <person name="Shirato S."/>
            <person name="Slamovits C.H."/>
            <person name="Spencer D.F."/>
            <person name="Suzuki S."/>
            <person name="Worden A.Z."/>
            <person name="Zauner S."/>
            <person name="Barry K."/>
            <person name="Bell C."/>
            <person name="Bharti A.K."/>
            <person name="Crow J.A."/>
            <person name="Grimwood J."/>
            <person name="Kramer R."/>
            <person name="Lindquist E."/>
            <person name="Lucas S."/>
            <person name="Salamov A."/>
            <person name="McFadden G.I."/>
            <person name="Lane C.E."/>
            <person name="Keeling P.J."/>
            <person name="Gray M.W."/>
            <person name="Grigoriev I.V."/>
            <person name="Archibald J.M."/>
        </authorList>
    </citation>
    <scope>NUCLEOTIDE SEQUENCE</scope>
    <source>
        <strain evidence="6">CCMP2712</strain>
    </source>
</reference>
<keyword evidence="1" id="KW-0479">Metal-binding</keyword>
<dbReference type="HOGENOM" id="CLU_512383_0_0_1"/>
<feature type="compositionally biased region" description="Polar residues" evidence="2">
    <location>
        <begin position="378"/>
        <end position="391"/>
    </location>
</feature>
<name>L1JZ93_GUITC</name>
<gene>
    <name evidence="4" type="ORF">GUITHDRAFT_100516</name>
</gene>
<evidence type="ECO:0000259" key="3">
    <source>
        <dbReference type="PROSITE" id="PS50089"/>
    </source>
</evidence>
<dbReference type="EMBL" id="JH992969">
    <property type="protein sequence ID" value="EKX53530.1"/>
    <property type="molecule type" value="Genomic_DNA"/>
</dbReference>
<reference evidence="5" key="3">
    <citation type="submission" date="2015-06" db="UniProtKB">
        <authorList>
            <consortium name="EnsemblProtists"/>
        </authorList>
    </citation>
    <scope>IDENTIFICATION</scope>
</reference>
<evidence type="ECO:0000313" key="5">
    <source>
        <dbReference type="EnsemblProtists" id="EKX53530"/>
    </source>
</evidence>
<evidence type="ECO:0000256" key="2">
    <source>
        <dbReference type="SAM" id="MobiDB-lite"/>
    </source>
</evidence>
<dbReference type="SUPFAM" id="SSF48371">
    <property type="entry name" value="ARM repeat"/>
    <property type="match status" value="1"/>
</dbReference>
<accession>L1JZ93</accession>
<dbReference type="RefSeq" id="XP_005840510.1">
    <property type="nucleotide sequence ID" value="XM_005840453.1"/>
</dbReference>
<dbReference type="InterPro" id="IPR011989">
    <property type="entry name" value="ARM-like"/>
</dbReference>
<keyword evidence="6" id="KW-1185">Reference proteome</keyword>
<evidence type="ECO:0000256" key="1">
    <source>
        <dbReference type="PROSITE-ProRule" id="PRU00175"/>
    </source>
</evidence>
<dbReference type="EnsemblProtists" id="EKX53530">
    <property type="protein sequence ID" value="EKX53530"/>
    <property type="gene ID" value="GUITHDRAFT_100516"/>
</dbReference>
<dbReference type="GO" id="GO:0008270">
    <property type="term" value="F:zinc ion binding"/>
    <property type="evidence" value="ECO:0007669"/>
    <property type="project" value="UniProtKB-KW"/>
</dbReference>
<dbReference type="PaxDb" id="55529-EKX53530"/>
<protein>
    <recommendedName>
        <fullName evidence="3">RING-type domain-containing protein</fullName>
    </recommendedName>
</protein>